<evidence type="ECO:0000313" key="2">
    <source>
        <dbReference type="EMBL" id="RWR75933.1"/>
    </source>
</evidence>
<reference evidence="2 3" key="1">
    <citation type="journal article" date="2019" name="Nat. Plants">
        <title>Stout camphor tree genome fills gaps in understanding of flowering plant genome evolution.</title>
        <authorList>
            <person name="Chaw S.M."/>
            <person name="Liu Y.C."/>
            <person name="Wu Y.W."/>
            <person name="Wang H.Y."/>
            <person name="Lin C.I."/>
            <person name="Wu C.S."/>
            <person name="Ke H.M."/>
            <person name="Chang L.Y."/>
            <person name="Hsu C.Y."/>
            <person name="Yang H.T."/>
            <person name="Sudianto E."/>
            <person name="Hsu M.H."/>
            <person name="Wu K.P."/>
            <person name="Wang L.N."/>
            <person name="Leebens-Mack J.H."/>
            <person name="Tsai I.J."/>
        </authorList>
    </citation>
    <scope>NUCLEOTIDE SEQUENCE [LARGE SCALE GENOMIC DNA]</scope>
    <source>
        <strain evidence="3">cv. Chaw 1501</strain>
        <tissue evidence="2">Young leaves</tissue>
    </source>
</reference>
<dbReference type="EMBL" id="QPKB01000002">
    <property type="protein sequence ID" value="RWR75933.1"/>
    <property type="molecule type" value="Genomic_DNA"/>
</dbReference>
<dbReference type="Proteomes" id="UP000283530">
    <property type="component" value="Unassembled WGS sequence"/>
</dbReference>
<comment type="caution">
    <text evidence="2">The sequence shown here is derived from an EMBL/GenBank/DDBJ whole genome shotgun (WGS) entry which is preliminary data.</text>
</comment>
<organism evidence="2 3">
    <name type="scientific">Cinnamomum micranthum f. kanehirae</name>
    <dbReference type="NCBI Taxonomy" id="337451"/>
    <lineage>
        <taxon>Eukaryota</taxon>
        <taxon>Viridiplantae</taxon>
        <taxon>Streptophyta</taxon>
        <taxon>Embryophyta</taxon>
        <taxon>Tracheophyta</taxon>
        <taxon>Spermatophyta</taxon>
        <taxon>Magnoliopsida</taxon>
        <taxon>Magnoliidae</taxon>
        <taxon>Laurales</taxon>
        <taxon>Lauraceae</taxon>
        <taxon>Cinnamomum</taxon>
    </lineage>
</organism>
<protein>
    <submittedName>
        <fullName evidence="2">Uncharacterized protein</fullName>
    </submittedName>
</protein>
<sequence>MTTKCNKPIFRSKLERQMLQLTLQSNCQAPSRHHCHKQDRDWDLLLRDEDDDILRAKKKNQQQSYQKLLADAINEHLRCYQQPSKRHVVNRSKKLQFSCHNNEDTTRLYDPSCPLFCLRLRANANKKDDKDKPHKNQNQKNCHWFNKNLDDMTD</sequence>
<evidence type="ECO:0000256" key="1">
    <source>
        <dbReference type="SAM" id="MobiDB-lite"/>
    </source>
</evidence>
<proteinExistence type="predicted"/>
<name>A0A3S3MA26_9MAGN</name>
<accession>A0A3S3MA26</accession>
<dbReference type="OrthoDB" id="196131at2759"/>
<evidence type="ECO:0000313" key="3">
    <source>
        <dbReference type="Proteomes" id="UP000283530"/>
    </source>
</evidence>
<gene>
    <name evidence="2" type="ORF">CKAN_00433900</name>
</gene>
<keyword evidence="3" id="KW-1185">Reference proteome</keyword>
<feature type="region of interest" description="Disordered" evidence="1">
    <location>
        <begin position="126"/>
        <end position="154"/>
    </location>
</feature>
<dbReference type="AlphaFoldDB" id="A0A3S3MA26"/>